<organism evidence="2 3">
    <name type="scientific">Dibothriocephalus latus</name>
    <name type="common">Fish tapeworm</name>
    <name type="synonym">Diphyllobothrium latum</name>
    <dbReference type="NCBI Taxonomy" id="60516"/>
    <lineage>
        <taxon>Eukaryota</taxon>
        <taxon>Metazoa</taxon>
        <taxon>Spiralia</taxon>
        <taxon>Lophotrochozoa</taxon>
        <taxon>Platyhelminthes</taxon>
        <taxon>Cestoda</taxon>
        <taxon>Eucestoda</taxon>
        <taxon>Diphyllobothriidea</taxon>
        <taxon>Diphyllobothriidae</taxon>
        <taxon>Dibothriocephalus</taxon>
    </lineage>
</organism>
<feature type="compositionally biased region" description="Low complexity" evidence="1">
    <location>
        <begin position="58"/>
        <end position="71"/>
    </location>
</feature>
<sequence>MRRSSSTKSPSFPLGEKAVDVDMRTPSTSAVTATTTTTSAVPTPPPPPLPSDPRRRQSSSSSADPGAAATSGRPDHLKRKFEPPEKAEVRVVD</sequence>
<protein>
    <submittedName>
        <fullName evidence="2">Uncharacterized protein</fullName>
    </submittedName>
</protein>
<feature type="compositionally biased region" description="Polar residues" evidence="1">
    <location>
        <begin position="1"/>
        <end position="10"/>
    </location>
</feature>
<accession>A0A3P7R3W4</accession>
<feature type="region of interest" description="Disordered" evidence="1">
    <location>
        <begin position="1"/>
        <end position="93"/>
    </location>
</feature>
<dbReference type="EMBL" id="UYRU01091936">
    <property type="protein sequence ID" value="VDN37896.1"/>
    <property type="molecule type" value="Genomic_DNA"/>
</dbReference>
<dbReference type="Proteomes" id="UP000281553">
    <property type="component" value="Unassembled WGS sequence"/>
</dbReference>
<feature type="compositionally biased region" description="Low complexity" evidence="1">
    <location>
        <begin position="24"/>
        <end position="41"/>
    </location>
</feature>
<feature type="compositionally biased region" description="Pro residues" evidence="1">
    <location>
        <begin position="42"/>
        <end position="51"/>
    </location>
</feature>
<gene>
    <name evidence="2" type="ORF">DILT_LOCUS17458</name>
</gene>
<evidence type="ECO:0000313" key="2">
    <source>
        <dbReference type="EMBL" id="VDN37896.1"/>
    </source>
</evidence>
<keyword evidence="3" id="KW-1185">Reference proteome</keyword>
<evidence type="ECO:0000313" key="3">
    <source>
        <dbReference type="Proteomes" id="UP000281553"/>
    </source>
</evidence>
<proteinExistence type="predicted"/>
<feature type="compositionally biased region" description="Basic and acidic residues" evidence="1">
    <location>
        <begin position="80"/>
        <end position="93"/>
    </location>
</feature>
<dbReference type="AlphaFoldDB" id="A0A3P7R3W4"/>
<evidence type="ECO:0000256" key="1">
    <source>
        <dbReference type="SAM" id="MobiDB-lite"/>
    </source>
</evidence>
<reference evidence="2 3" key="1">
    <citation type="submission" date="2018-11" db="EMBL/GenBank/DDBJ databases">
        <authorList>
            <consortium name="Pathogen Informatics"/>
        </authorList>
    </citation>
    <scope>NUCLEOTIDE SEQUENCE [LARGE SCALE GENOMIC DNA]</scope>
</reference>
<name>A0A3P7R3W4_DIBLA</name>